<dbReference type="SUPFAM" id="SSF48264">
    <property type="entry name" value="Cytochrome P450"/>
    <property type="match status" value="1"/>
</dbReference>
<dbReference type="PANTHER" id="PTHR24292">
    <property type="entry name" value="CYTOCHROME P450"/>
    <property type="match status" value="1"/>
</dbReference>
<sequence length="513" mass="58904">MIFIALAVVAFVAFYFYNTRNFNYWKDRGVKHDKPIFLFGNNFRNYTLQKSVSELCTEYYWKFPNEKVVGFFRSSKPDLIVRDPEIIKRVLVTDFASFYPRGLNQHKNEEPLMKNLFFVDGDVWRLLRQRMTPAFTSGKLRAMFPLIVERAERLQARAQAQAAAGAVDARDLMARYTTDFIGACGFGLSSDSLNEEDSAFRKLGIAIFTPTIRDIFVLYLKDFFPNTFKNIKQMARVENEITQLVSAILKERNYEPSGRNDFIDLLLECRKKGTIIGESMEKRKADGSPEIVSLEMDDLLITAQVFVFFAAGFETSSSATSYTLHQLAYNQEVQEKVQKEIDEVLAKHENKLSYDAIKEMKYLEWTFKEGMRMFPSLGFLMRSCVGKYTIPEVDVTLDERARIFVPLQALHNDPKYFERPERFRPERFDPKLDELERFKSVYFPFGEGPRACIGERLGLMQSLAGLAAVLSRFSVEPAPETVLHPTINPASGIVQGIKGGLPLTFKLRNSTKL</sequence>
<comment type="cofactor">
    <cofactor evidence="1 15">
        <name>heme</name>
        <dbReference type="ChEBI" id="CHEBI:30413"/>
    </cofactor>
</comment>
<dbReference type="FunFam" id="1.10.630.10:FF:000042">
    <property type="entry name" value="Cytochrome P450"/>
    <property type="match status" value="1"/>
</dbReference>
<dbReference type="InterPro" id="IPR050476">
    <property type="entry name" value="Insect_CytP450_Detox"/>
</dbReference>
<dbReference type="PANTHER" id="PTHR24292:SF54">
    <property type="entry name" value="CYP9F3-RELATED"/>
    <property type="match status" value="1"/>
</dbReference>
<dbReference type="InterPro" id="IPR017972">
    <property type="entry name" value="Cyt_P450_CS"/>
</dbReference>
<keyword evidence="6 15" id="KW-0349">Heme</keyword>
<dbReference type="Pfam" id="PF00067">
    <property type="entry name" value="p450"/>
    <property type="match status" value="1"/>
</dbReference>
<evidence type="ECO:0000256" key="11">
    <source>
        <dbReference type="ARBA" id="ARBA00023004"/>
    </source>
</evidence>
<evidence type="ECO:0000256" key="10">
    <source>
        <dbReference type="ARBA" id="ARBA00023002"/>
    </source>
</evidence>
<dbReference type="PRINTS" id="PR00385">
    <property type="entry name" value="P450"/>
</dbReference>
<evidence type="ECO:0000256" key="9">
    <source>
        <dbReference type="ARBA" id="ARBA00022848"/>
    </source>
</evidence>
<keyword evidence="10 16" id="KW-0560">Oxidoreductase</keyword>
<evidence type="ECO:0000256" key="3">
    <source>
        <dbReference type="ARBA" id="ARBA00004406"/>
    </source>
</evidence>
<dbReference type="AlphaFoldDB" id="A0AAU7N398"/>
<dbReference type="PRINTS" id="PR00463">
    <property type="entry name" value="EP450I"/>
</dbReference>
<proteinExistence type="evidence at transcript level"/>
<evidence type="ECO:0000256" key="2">
    <source>
        <dbReference type="ARBA" id="ARBA00004174"/>
    </source>
</evidence>
<evidence type="ECO:0000256" key="12">
    <source>
        <dbReference type="ARBA" id="ARBA00023033"/>
    </source>
</evidence>
<name>A0AAU7N398_MARVT</name>
<dbReference type="InterPro" id="IPR002401">
    <property type="entry name" value="Cyt_P450_E_grp-I"/>
</dbReference>
<keyword evidence="12 16" id="KW-0503">Monooxygenase</keyword>
<evidence type="ECO:0000256" key="4">
    <source>
        <dbReference type="ARBA" id="ARBA00010617"/>
    </source>
</evidence>
<evidence type="ECO:0000256" key="1">
    <source>
        <dbReference type="ARBA" id="ARBA00001971"/>
    </source>
</evidence>
<dbReference type="GO" id="GO:0020037">
    <property type="term" value="F:heme binding"/>
    <property type="evidence" value="ECO:0007669"/>
    <property type="project" value="InterPro"/>
</dbReference>
<keyword evidence="9" id="KW-0492">Microsome</keyword>
<keyword evidence="13" id="KW-0472">Membrane</keyword>
<comment type="similarity">
    <text evidence="4 16">Belongs to the cytochrome P450 family.</text>
</comment>
<comment type="catalytic activity">
    <reaction evidence="14">
        <text>an organic molecule + reduced [NADPH--hemoprotein reductase] + O2 = an alcohol + oxidized [NADPH--hemoprotein reductase] + H2O + H(+)</text>
        <dbReference type="Rhea" id="RHEA:17149"/>
        <dbReference type="Rhea" id="RHEA-COMP:11964"/>
        <dbReference type="Rhea" id="RHEA-COMP:11965"/>
        <dbReference type="ChEBI" id="CHEBI:15377"/>
        <dbReference type="ChEBI" id="CHEBI:15378"/>
        <dbReference type="ChEBI" id="CHEBI:15379"/>
        <dbReference type="ChEBI" id="CHEBI:30879"/>
        <dbReference type="ChEBI" id="CHEBI:57618"/>
        <dbReference type="ChEBI" id="CHEBI:58210"/>
        <dbReference type="ChEBI" id="CHEBI:142491"/>
        <dbReference type="EC" id="1.14.14.1"/>
    </reaction>
</comment>
<feature type="binding site" description="axial binding residue" evidence="15">
    <location>
        <position position="452"/>
    </location>
    <ligand>
        <name>heme</name>
        <dbReference type="ChEBI" id="CHEBI:30413"/>
    </ligand>
    <ligandPart>
        <name>Fe</name>
        <dbReference type="ChEBI" id="CHEBI:18248"/>
    </ligandPart>
</feature>
<evidence type="ECO:0000256" key="5">
    <source>
        <dbReference type="ARBA" id="ARBA00012109"/>
    </source>
</evidence>
<dbReference type="GO" id="GO:0016712">
    <property type="term" value="F:oxidoreductase activity, acting on paired donors, with incorporation or reduction of molecular oxygen, reduced flavin or flavoprotein as one donor, and incorporation of one atom of oxygen"/>
    <property type="evidence" value="ECO:0007669"/>
    <property type="project" value="UniProtKB-EC"/>
</dbReference>
<dbReference type="Gene3D" id="1.10.630.10">
    <property type="entry name" value="Cytochrome P450"/>
    <property type="match status" value="1"/>
</dbReference>
<dbReference type="EC" id="1.14.14.1" evidence="5"/>
<reference evidence="17" key="1">
    <citation type="submission" date="2024-06" db="EMBL/GenBank/DDBJ databases">
        <title>C18 oxylipin, EpOME, mediates the immune resolution at late infection stage in the legume pod borer, Maruca vitrata.</title>
        <authorList>
            <person name="Esmaeily M."/>
            <person name="kim Y."/>
        </authorList>
    </citation>
    <scope>NUCLEOTIDE SEQUENCE</scope>
    <source>
        <strain evidence="17">15</strain>
    </source>
</reference>
<dbReference type="GO" id="GO:0005789">
    <property type="term" value="C:endoplasmic reticulum membrane"/>
    <property type="evidence" value="ECO:0007669"/>
    <property type="project" value="UniProtKB-SubCell"/>
</dbReference>
<evidence type="ECO:0000256" key="15">
    <source>
        <dbReference type="PIRSR" id="PIRSR602401-1"/>
    </source>
</evidence>
<keyword evidence="7 15" id="KW-0479">Metal-binding</keyword>
<keyword evidence="8" id="KW-0256">Endoplasmic reticulum</keyword>
<evidence type="ECO:0000256" key="14">
    <source>
        <dbReference type="ARBA" id="ARBA00047827"/>
    </source>
</evidence>
<comment type="subcellular location">
    <subcellularLocation>
        <location evidence="3">Endoplasmic reticulum membrane</location>
        <topology evidence="3">Peripheral membrane protein</topology>
    </subcellularLocation>
    <subcellularLocation>
        <location evidence="2">Microsome membrane</location>
        <topology evidence="2">Peripheral membrane protein</topology>
    </subcellularLocation>
</comment>
<organism evidence="17">
    <name type="scientific">Maruca vitrata</name>
    <name type="common">Bean pod borer moth</name>
    <dbReference type="NCBI Taxonomy" id="497515"/>
    <lineage>
        <taxon>Eukaryota</taxon>
        <taxon>Metazoa</taxon>
        <taxon>Ecdysozoa</taxon>
        <taxon>Arthropoda</taxon>
        <taxon>Hexapoda</taxon>
        <taxon>Insecta</taxon>
        <taxon>Pterygota</taxon>
        <taxon>Neoptera</taxon>
        <taxon>Endopterygota</taxon>
        <taxon>Lepidoptera</taxon>
        <taxon>Glossata</taxon>
        <taxon>Ditrysia</taxon>
        <taxon>Pyraloidea</taxon>
        <taxon>Crambidae</taxon>
        <taxon>Spilomelinae</taxon>
        <taxon>Maruca</taxon>
    </lineage>
</organism>
<dbReference type="InterPro" id="IPR001128">
    <property type="entry name" value="Cyt_P450"/>
</dbReference>
<evidence type="ECO:0000313" key="17">
    <source>
        <dbReference type="EMBL" id="XBQ57395.1"/>
    </source>
</evidence>
<evidence type="ECO:0000256" key="8">
    <source>
        <dbReference type="ARBA" id="ARBA00022824"/>
    </source>
</evidence>
<dbReference type="GO" id="GO:0005506">
    <property type="term" value="F:iron ion binding"/>
    <property type="evidence" value="ECO:0007669"/>
    <property type="project" value="InterPro"/>
</dbReference>
<dbReference type="EMBL" id="PP893283">
    <property type="protein sequence ID" value="XBQ57395.1"/>
    <property type="molecule type" value="mRNA"/>
</dbReference>
<protein>
    <recommendedName>
        <fullName evidence="5">unspecific monooxygenase</fullName>
        <ecNumber evidence="5">1.14.14.1</ecNumber>
    </recommendedName>
</protein>
<dbReference type="CDD" id="cd11056">
    <property type="entry name" value="CYP6-like"/>
    <property type="match status" value="1"/>
</dbReference>
<evidence type="ECO:0000256" key="6">
    <source>
        <dbReference type="ARBA" id="ARBA00022617"/>
    </source>
</evidence>
<accession>A0AAU7N398</accession>
<evidence type="ECO:0000256" key="7">
    <source>
        <dbReference type="ARBA" id="ARBA00022723"/>
    </source>
</evidence>
<keyword evidence="11 15" id="KW-0408">Iron</keyword>
<dbReference type="InterPro" id="IPR036396">
    <property type="entry name" value="Cyt_P450_sf"/>
</dbReference>
<evidence type="ECO:0000256" key="16">
    <source>
        <dbReference type="RuleBase" id="RU000461"/>
    </source>
</evidence>
<dbReference type="PROSITE" id="PS00086">
    <property type="entry name" value="CYTOCHROME_P450"/>
    <property type="match status" value="1"/>
</dbReference>
<evidence type="ECO:0000256" key="13">
    <source>
        <dbReference type="ARBA" id="ARBA00023136"/>
    </source>
</evidence>